<dbReference type="Proteomes" id="UP000326396">
    <property type="component" value="Linkage Group LG3"/>
</dbReference>
<gene>
    <name evidence="2" type="ORF">E3N88_26056</name>
</gene>
<protein>
    <recommendedName>
        <fullName evidence="1">Sacsin/Nov domain-containing protein</fullName>
    </recommendedName>
</protein>
<dbReference type="InterPro" id="IPR036890">
    <property type="entry name" value="HATPase_C_sf"/>
</dbReference>
<dbReference type="OrthoDB" id="1262810at2759"/>
<proteinExistence type="predicted"/>
<dbReference type="InterPro" id="IPR058210">
    <property type="entry name" value="SACS/Nov_dom"/>
</dbReference>
<feature type="domain" description="Sacsin/Nov" evidence="1">
    <location>
        <begin position="31"/>
        <end position="147"/>
    </location>
</feature>
<dbReference type="Pfam" id="PF25794">
    <property type="entry name" value="SACS"/>
    <property type="match status" value="1"/>
</dbReference>
<reference evidence="2 3" key="1">
    <citation type="submission" date="2019-05" db="EMBL/GenBank/DDBJ databases">
        <title>Mikania micrantha, genome provides insights into the molecular mechanism of rapid growth.</title>
        <authorList>
            <person name="Liu B."/>
        </authorList>
    </citation>
    <scope>NUCLEOTIDE SEQUENCE [LARGE SCALE GENOMIC DNA]</scope>
    <source>
        <strain evidence="2">NLD-2019</strain>
        <tissue evidence="2">Leaf</tissue>
    </source>
</reference>
<dbReference type="NCBIfam" id="NF047352">
    <property type="entry name" value="P_loop_sacsin"/>
    <property type="match status" value="1"/>
</dbReference>
<name>A0A5N6N707_9ASTR</name>
<organism evidence="2 3">
    <name type="scientific">Mikania micrantha</name>
    <name type="common">bitter vine</name>
    <dbReference type="NCBI Taxonomy" id="192012"/>
    <lineage>
        <taxon>Eukaryota</taxon>
        <taxon>Viridiplantae</taxon>
        <taxon>Streptophyta</taxon>
        <taxon>Embryophyta</taxon>
        <taxon>Tracheophyta</taxon>
        <taxon>Spermatophyta</taxon>
        <taxon>Magnoliopsida</taxon>
        <taxon>eudicotyledons</taxon>
        <taxon>Gunneridae</taxon>
        <taxon>Pentapetalae</taxon>
        <taxon>asterids</taxon>
        <taxon>campanulids</taxon>
        <taxon>Asterales</taxon>
        <taxon>Asteraceae</taxon>
        <taxon>Asteroideae</taxon>
        <taxon>Heliantheae alliance</taxon>
        <taxon>Eupatorieae</taxon>
        <taxon>Mikania</taxon>
    </lineage>
</organism>
<dbReference type="InterPro" id="IPR052957">
    <property type="entry name" value="Auxin_embryo_med"/>
</dbReference>
<sequence length="1678" mass="191140">MASTTTAAKEHVAEIRRTKFSIGGEPNPLTEDLHQAVKNLSAELYAKDVHFLMELIQNAEDNEYPEGADPSLEFVITSKDITNTGAPATLLVFNNEKGFSRKNVESICSVGRSTKKGLRKRGYIGEKGIGFKSVFLITSQPYIFSNGYQIKFNEKPCQQCNVGYIVPEWVEENPTLSAIQSVYGLSTSLPTTTLVLPLKEDNKDPRLNTVSAISISSEINFVTLKSMDAESYTLHLTADVSGNEVDTECGYYMWKQRFPVKQENKVEVRSEVEEWVITLAFPNGKRLKRGASMPGIYSFLPTETVTNFPFIIQADFLLASSRENILWDNKWNQGILDCVPAAFLNAFTSLVKSSAAAPVSSLPNLFRFLPVKESSHIKLNHVRDSIKEKIMNETIVPCESHMEQKLFRKPNEVGRLKPGFWSILNTARSQGVSFSNISSHGSYILAFSFDQDNYNSILEFMEIQAIDNGWYAKCIAGSNLVRAVSEELYTQLLVFIAENWVSSFYTTDIKNIPLLKYVGLDGKVNLFNINACANKLLAADSNHISWLINWNTEFHCFTGQFFLPAVTQEAFRSCLKMHTLRKWLMEEVKVKFVCISEYADHIIPSVKCNRKLAVTYAHFLYHSSKKSYLWETQVEKMCREMPIVDNYGQVTISRNGVLVPAYGSKWAELIGSNPWRQHNFVELGEDYTWSASYFGNFTSGQDLLSFMEKYVQASDVPYLSPPNAAVPTLSSPLTKRNTLLLLRWLSVLKSKMVSLPERFLLSIKNGSWLKISLSGCPGYRPPSESFMLESSSGNILQNGSVLVDIPLVDVKFYGDEIRLYKEELRTIGVRFENKEACEFIGDRLMSLAASSNLTRDNVVSMLKFIRYLGAHYIPSDEFINRIKQGKWLRTSQGDMVPKNCVLFSSEWNAASQISDIPFIDVDYYGQDVLSFKKELKLLGVEVNFDDSCYQLVSDNLKSSSLLTSLSSKAMLLMLGCIQKLESYNKLVQAIKNNKCLKTNLGYRCPSECFLVTSESEWGCLLKVFGSFPIVDETFYGSSIFSMENELKKIGVLVNFEDAAKEFTHTFKQHVSTSSIRKENVFLFLECFRKLKKMKLKLPKELKKCIRQEKWLRTRLGDFRSPNDCILFGTDWEQISSISLLPLINDSDSFYGSKIHDYKDELKLLGVVTEFKYGAKFLAAAALVLPECSSSITPGNVYALLDSVKIIRESAPDFLEKFIKKLSQKRWLRTHFGYKCPNECLFFYPVWNPFLKRDDGPFIDELFYGSRIGSFKNELSLLGVITDIKDGCKLIASHLDAHSKFESINQIYKYLIEFKWEPEDEDIKKIWIPRGTDNGEWVTPQECVLHDKNNLFGGQMNVLEKFKYETKVLAFFANTFNVKVHPSVDDYCNLWKKWEISGHQITHTDCCAFFKFVVRNLNSEAEAFKNSLLKLPVISPDSDAIFLSDKHDVFIGDDLFLTDLFQSCSRPIFVWYPKPSSKSLTRIMLLDIYNKLGVRTISESAQKNLSDVDHVILEPVNSKEKIIKKGLFELILGFLADPKLKLDTERRHEAVSRIMGVEAFETVDPMTVRYSLSLSSGDLVNVEAKKTIRWDKQNSKLFMQKMGEDCGHKNVLEYATHFAEVIAEGMLWENEEAVPQLSELIRLGFLVEFDEEAVEFLMKMKNLQIFQEDHDYLSTIFSN</sequence>
<dbReference type="PANTHER" id="PTHR32387:SF3">
    <property type="entry name" value="ATP_DNA BINDING PROTEIN"/>
    <property type="match status" value="1"/>
</dbReference>
<evidence type="ECO:0000313" key="2">
    <source>
        <dbReference type="EMBL" id="KAD4385887.1"/>
    </source>
</evidence>
<dbReference type="SUPFAM" id="SSF55874">
    <property type="entry name" value="ATPase domain of HSP90 chaperone/DNA topoisomerase II/histidine kinase"/>
    <property type="match status" value="1"/>
</dbReference>
<keyword evidence="3" id="KW-1185">Reference proteome</keyword>
<accession>A0A5N6N707</accession>
<dbReference type="EMBL" id="SZYD01000013">
    <property type="protein sequence ID" value="KAD4385887.1"/>
    <property type="molecule type" value="Genomic_DNA"/>
</dbReference>
<dbReference type="PANTHER" id="PTHR32387">
    <property type="entry name" value="WU:FJ29H11"/>
    <property type="match status" value="1"/>
</dbReference>
<evidence type="ECO:0000259" key="1">
    <source>
        <dbReference type="Pfam" id="PF25794"/>
    </source>
</evidence>
<dbReference type="Gene3D" id="3.30.565.10">
    <property type="entry name" value="Histidine kinase-like ATPase, C-terminal domain"/>
    <property type="match status" value="1"/>
</dbReference>
<evidence type="ECO:0000313" key="3">
    <source>
        <dbReference type="Proteomes" id="UP000326396"/>
    </source>
</evidence>
<comment type="caution">
    <text evidence="2">The sequence shown here is derived from an EMBL/GenBank/DDBJ whole genome shotgun (WGS) entry which is preliminary data.</text>
</comment>